<dbReference type="GO" id="GO:0046872">
    <property type="term" value="F:metal ion binding"/>
    <property type="evidence" value="ECO:0007669"/>
    <property type="project" value="UniProtKB-KW"/>
</dbReference>
<keyword evidence="3" id="KW-1003">Cell membrane</keyword>
<comment type="caution">
    <text evidence="12">The sequence shown here is derived from an EMBL/GenBank/DDBJ whole genome shotgun (WGS) entry which is preliminary data.</text>
</comment>
<evidence type="ECO:0000313" key="12">
    <source>
        <dbReference type="EMBL" id="TXG65750.1"/>
    </source>
</evidence>
<name>A0A5C7I8P4_9ROSI</name>
<evidence type="ECO:0000256" key="4">
    <source>
        <dbReference type="ARBA" id="ARBA00022723"/>
    </source>
</evidence>
<dbReference type="SUPFAM" id="SSF49562">
    <property type="entry name" value="C2 domain (Calcium/lipid-binding domain, CaLB)"/>
    <property type="match status" value="2"/>
</dbReference>
<comment type="subcellular location">
    <subcellularLocation>
        <location evidence="1">Cell membrane</location>
        <topology evidence="1">Lipid-anchor</topology>
    </subcellularLocation>
</comment>
<dbReference type="PROSITE" id="PS50004">
    <property type="entry name" value="C2"/>
    <property type="match status" value="2"/>
</dbReference>
<evidence type="ECO:0000256" key="10">
    <source>
        <dbReference type="SAM" id="MobiDB-lite"/>
    </source>
</evidence>
<evidence type="ECO:0000313" key="13">
    <source>
        <dbReference type="Proteomes" id="UP000323000"/>
    </source>
</evidence>
<evidence type="ECO:0000256" key="6">
    <source>
        <dbReference type="ARBA" id="ARBA00022821"/>
    </source>
</evidence>
<dbReference type="CDD" id="cd04048">
    <property type="entry name" value="C2A_Copine"/>
    <property type="match status" value="1"/>
</dbReference>
<keyword evidence="9" id="KW-0449">Lipoprotein</keyword>
<dbReference type="AlphaFoldDB" id="A0A5C7I8P4"/>
<keyword evidence="8" id="KW-0472">Membrane</keyword>
<gene>
    <name evidence="12" type="ORF">EZV62_007025</name>
</gene>
<dbReference type="Pfam" id="PF00168">
    <property type="entry name" value="C2"/>
    <property type="match status" value="2"/>
</dbReference>
<dbReference type="InterPro" id="IPR010734">
    <property type="entry name" value="Copine_C"/>
</dbReference>
<keyword evidence="4" id="KW-0479">Metal-binding</keyword>
<keyword evidence="6" id="KW-0611">Plant defense</keyword>
<evidence type="ECO:0000256" key="8">
    <source>
        <dbReference type="ARBA" id="ARBA00023136"/>
    </source>
</evidence>
<feature type="domain" description="C2" evidence="11">
    <location>
        <begin position="182"/>
        <end position="309"/>
    </location>
</feature>
<dbReference type="Proteomes" id="UP000323000">
    <property type="component" value="Chromosome 3"/>
</dbReference>
<organism evidence="12 13">
    <name type="scientific">Acer yangbiense</name>
    <dbReference type="NCBI Taxonomy" id="1000413"/>
    <lineage>
        <taxon>Eukaryota</taxon>
        <taxon>Viridiplantae</taxon>
        <taxon>Streptophyta</taxon>
        <taxon>Embryophyta</taxon>
        <taxon>Tracheophyta</taxon>
        <taxon>Spermatophyta</taxon>
        <taxon>Magnoliopsida</taxon>
        <taxon>eudicotyledons</taxon>
        <taxon>Gunneridae</taxon>
        <taxon>Pentapetalae</taxon>
        <taxon>rosids</taxon>
        <taxon>malvids</taxon>
        <taxon>Sapindales</taxon>
        <taxon>Sapindaceae</taxon>
        <taxon>Hippocastanoideae</taxon>
        <taxon>Acereae</taxon>
        <taxon>Acer</taxon>
    </lineage>
</organism>
<evidence type="ECO:0000259" key="11">
    <source>
        <dbReference type="PROSITE" id="PS50004"/>
    </source>
</evidence>
<feature type="domain" description="C2" evidence="11">
    <location>
        <begin position="39"/>
        <end position="172"/>
    </location>
</feature>
<reference evidence="13" key="1">
    <citation type="journal article" date="2019" name="Gigascience">
        <title>De novo genome assembly of the endangered Acer yangbiense, a plant species with extremely small populations endemic to Yunnan Province, China.</title>
        <authorList>
            <person name="Yang J."/>
            <person name="Wariss H.M."/>
            <person name="Tao L."/>
            <person name="Zhang R."/>
            <person name="Yun Q."/>
            <person name="Hollingsworth P."/>
            <person name="Dao Z."/>
            <person name="Luo G."/>
            <person name="Guo H."/>
            <person name="Ma Y."/>
            <person name="Sun W."/>
        </authorList>
    </citation>
    <scope>NUCLEOTIDE SEQUENCE [LARGE SCALE GENOMIC DNA]</scope>
    <source>
        <strain evidence="13">cv. Malutang</strain>
    </source>
</reference>
<dbReference type="GO" id="GO:0005886">
    <property type="term" value="C:plasma membrane"/>
    <property type="evidence" value="ECO:0007669"/>
    <property type="project" value="UniProtKB-SubCell"/>
</dbReference>
<evidence type="ECO:0000256" key="5">
    <source>
        <dbReference type="ARBA" id="ARBA00022737"/>
    </source>
</evidence>
<proteinExistence type="inferred from homology"/>
<comment type="similarity">
    <text evidence="2">Belongs to the copine family.</text>
</comment>
<dbReference type="Gene3D" id="2.60.40.150">
    <property type="entry name" value="C2 domain"/>
    <property type="match status" value="2"/>
</dbReference>
<dbReference type="InterPro" id="IPR037768">
    <property type="entry name" value="C2B_Copine"/>
</dbReference>
<evidence type="ECO:0000256" key="1">
    <source>
        <dbReference type="ARBA" id="ARBA00004193"/>
    </source>
</evidence>
<sequence>MGMCLSGDVRGGKQAVGGAQGRPTEAHNNNNNAGGGDAHDDAVDFFFRSRGLQALFTRIELSLSASKLRDRDITSKSDLMAVVYAKKREGTLEEIGRTEVITNSLNPAWIVKVSIAYQFEIFQPLVFHVYDVDTKYHNVPVKMLKLNEQDFLGEATCFLSEIVTKQNRTSTLNLHDKRTGVSRNLGTLSIHAEETVASRSAVEISFHCSHLANVDLFSKSDPFLRISRIVESGDSVPICKTEVINDNLNPNWRPITLSMQQCGCKENPLIIECFDFNTSGNHVLLGKIQKSMVDLQKLPQEQSGANFVLPSAHHNHEKVLKNQLFVDKYIEKEQYTFLDYISSGFELNFMVAVDFTASNGNPQNPNSLHYIDPSGRLNSYQQTIMEVGEVIQFYDSDRRFPAWGFGGNPFNGTVSHCFNLNGMPNGSEVRELDLLFFL</sequence>
<dbReference type="SMART" id="SM00239">
    <property type="entry name" value="C2"/>
    <property type="match status" value="2"/>
</dbReference>
<protein>
    <recommendedName>
        <fullName evidence="11">C2 domain-containing protein</fullName>
    </recommendedName>
</protein>
<evidence type="ECO:0000256" key="9">
    <source>
        <dbReference type="ARBA" id="ARBA00023288"/>
    </source>
</evidence>
<dbReference type="PANTHER" id="PTHR10857:SF120">
    <property type="entry name" value="PROTEIN BONZAI 3"/>
    <property type="match status" value="1"/>
</dbReference>
<dbReference type="FunFam" id="2.60.40.150:FF:000186">
    <property type="entry name" value="Protein BONZAI 3"/>
    <property type="match status" value="1"/>
</dbReference>
<evidence type="ECO:0000256" key="7">
    <source>
        <dbReference type="ARBA" id="ARBA00022837"/>
    </source>
</evidence>
<evidence type="ECO:0000256" key="2">
    <source>
        <dbReference type="ARBA" id="ARBA00009048"/>
    </source>
</evidence>
<keyword evidence="7" id="KW-0106">Calcium</keyword>
<dbReference type="EMBL" id="VAHF01000003">
    <property type="protein sequence ID" value="TXG65750.1"/>
    <property type="molecule type" value="Genomic_DNA"/>
</dbReference>
<dbReference type="CDD" id="cd04047">
    <property type="entry name" value="C2B_Copine"/>
    <property type="match status" value="1"/>
</dbReference>
<dbReference type="FunFam" id="2.60.40.150:FF:000168">
    <property type="entry name" value="Protein BONZAI 1"/>
    <property type="match status" value="1"/>
</dbReference>
<dbReference type="Pfam" id="PF07002">
    <property type="entry name" value="Copine"/>
    <property type="match status" value="1"/>
</dbReference>
<dbReference type="InterPro" id="IPR035892">
    <property type="entry name" value="C2_domain_sf"/>
</dbReference>
<keyword evidence="5" id="KW-0677">Repeat</keyword>
<dbReference type="InterPro" id="IPR045052">
    <property type="entry name" value="Copine"/>
</dbReference>
<accession>A0A5C7I8P4</accession>
<keyword evidence="13" id="KW-1185">Reference proteome</keyword>
<dbReference type="InterPro" id="IPR000008">
    <property type="entry name" value="C2_dom"/>
</dbReference>
<dbReference type="PANTHER" id="PTHR10857">
    <property type="entry name" value="COPINE"/>
    <property type="match status" value="1"/>
</dbReference>
<feature type="region of interest" description="Disordered" evidence="10">
    <location>
        <begin position="1"/>
        <end position="35"/>
    </location>
</feature>
<dbReference type="GO" id="GO:0005544">
    <property type="term" value="F:calcium-dependent phospholipid binding"/>
    <property type="evidence" value="ECO:0007669"/>
    <property type="project" value="InterPro"/>
</dbReference>
<dbReference type="OrthoDB" id="5855668at2759"/>
<evidence type="ECO:0000256" key="3">
    <source>
        <dbReference type="ARBA" id="ARBA00022475"/>
    </source>
</evidence>
<dbReference type="GO" id="GO:0071277">
    <property type="term" value="P:cellular response to calcium ion"/>
    <property type="evidence" value="ECO:0007669"/>
    <property type="project" value="TreeGrafter"/>
</dbReference>
<dbReference type="GO" id="GO:0006952">
    <property type="term" value="P:defense response"/>
    <property type="evidence" value="ECO:0007669"/>
    <property type="project" value="UniProtKB-KW"/>
</dbReference>